<evidence type="ECO:0000313" key="2">
    <source>
        <dbReference type="Proteomes" id="UP000218288"/>
    </source>
</evidence>
<dbReference type="EMBL" id="AP014810">
    <property type="protein sequence ID" value="BAU94006.1"/>
    <property type="molecule type" value="Genomic_DNA"/>
</dbReference>
<organism evidence="1 2">
    <name type="scientific">Methylorubrum populi</name>
    <dbReference type="NCBI Taxonomy" id="223967"/>
    <lineage>
        <taxon>Bacteria</taxon>
        <taxon>Pseudomonadati</taxon>
        <taxon>Pseudomonadota</taxon>
        <taxon>Alphaproteobacteria</taxon>
        <taxon>Hyphomicrobiales</taxon>
        <taxon>Methylobacteriaceae</taxon>
        <taxon>Methylorubrum</taxon>
    </lineage>
</organism>
<name>A0A160PLC3_9HYPH</name>
<evidence type="ECO:0000313" key="1">
    <source>
        <dbReference type="EMBL" id="BAU94006.1"/>
    </source>
</evidence>
<dbReference type="AlphaFoldDB" id="A0A160PLC3"/>
<protein>
    <submittedName>
        <fullName evidence="1">Uncharacterized protein</fullName>
    </submittedName>
</protein>
<geneLocation type="plasmid" evidence="2">
    <name>pmppm01 dna</name>
</geneLocation>
<accession>A0A160PLC3</accession>
<proteinExistence type="predicted"/>
<dbReference type="OrthoDB" id="8003415at2"/>
<reference evidence="1 2" key="1">
    <citation type="journal article" date="2016" name="Genome Announc.">
        <title>Complete Genome Sequence of Methylobacterium populi P-1M, Isolated from Pink-Pigmented Household Biofilm.</title>
        <authorList>
            <person name="Morohoshi T."/>
            <person name="Ikeda T."/>
        </authorList>
    </citation>
    <scope>NUCLEOTIDE SEQUENCE [LARGE SCALE GENOMIC DNA]</scope>
    <source>
        <strain evidence="1 2">P-1M</strain>
        <plasmid evidence="2">Plasmid pmppm01 dna</plasmid>
    </source>
</reference>
<dbReference type="Proteomes" id="UP000218288">
    <property type="component" value="Plasmid pMPPM01"/>
</dbReference>
<dbReference type="RefSeq" id="WP_063986897.1">
    <property type="nucleotide sequence ID" value="NZ_AP014810.1"/>
</dbReference>
<gene>
    <name evidence="1" type="ORF">MPPM_5401</name>
</gene>
<keyword evidence="1" id="KW-0614">Plasmid</keyword>
<sequence length="103" mass="11165">MSRNFRIPVAALALMGALTALPATSETLKELSVAGSDVELSPFETRQLPVATAKDKKTGRTFNVVKLPNGKMMAMQSIEKLGDRLSYADDSEMMYGNHTGSTR</sequence>